<keyword evidence="1" id="KW-0175">Coiled coil</keyword>
<evidence type="ECO:0000256" key="1">
    <source>
        <dbReference type="SAM" id="Coils"/>
    </source>
</evidence>
<protein>
    <submittedName>
        <fullName evidence="2">Uncharacterized protein</fullName>
    </submittedName>
</protein>
<evidence type="ECO:0000313" key="2">
    <source>
        <dbReference type="EMBL" id="KAF5366157.1"/>
    </source>
</evidence>
<dbReference type="EMBL" id="JAACJM010000024">
    <property type="protein sequence ID" value="KAF5366157.1"/>
    <property type="molecule type" value="Genomic_DNA"/>
</dbReference>
<feature type="coiled-coil region" evidence="1">
    <location>
        <begin position="186"/>
        <end position="213"/>
    </location>
</feature>
<dbReference type="Proteomes" id="UP000559256">
    <property type="component" value="Unassembled WGS sequence"/>
</dbReference>
<gene>
    <name evidence="2" type="ORF">D9758_005770</name>
</gene>
<dbReference type="AlphaFoldDB" id="A0A8H5LQT9"/>
<reference evidence="2 3" key="1">
    <citation type="journal article" date="2020" name="ISME J.">
        <title>Uncovering the hidden diversity of litter-decomposition mechanisms in mushroom-forming fungi.</title>
        <authorList>
            <person name="Floudas D."/>
            <person name="Bentzer J."/>
            <person name="Ahren D."/>
            <person name="Johansson T."/>
            <person name="Persson P."/>
            <person name="Tunlid A."/>
        </authorList>
    </citation>
    <scope>NUCLEOTIDE SEQUENCE [LARGE SCALE GENOMIC DNA]</scope>
    <source>
        <strain evidence="2 3">CBS 291.85</strain>
    </source>
</reference>
<evidence type="ECO:0000313" key="3">
    <source>
        <dbReference type="Proteomes" id="UP000559256"/>
    </source>
</evidence>
<accession>A0A8H5LQT9</accession>
<keyword evidence="3" id="KW-1185">Reference proteome</keyword>
<proteinExistence type="predicted"/>
<sequence length="339" mass="37254">MKTLKKAIPRLLSAKTRKVFSRSAHENQAYASTSSPVASMSLPPTLPDFSFITLDEHLPMIDIDASKSWETFELALLERASRSSATMSLAAETLTSASAISSLATPAQSDASFIVATDASHGHDRDPSPLLLSPWIHPSSQFYHQSPDLDSNLSLGVFIPESLLVSSPKTPERAVSPRSYQDQMEIQALRKRVTELEQECAELREDNKIIYESFLALRQESKRLNKRLTNFSARTTAYGSDYGVPINIPINVTSARDSPVIPSLPVSAENIVNIDNLRVTMLDVPHGAAESLYTCPSPSPLAEYGQYGHGPGSHFRRTVTSAASFNNADEEDEEDFVWV</sequence>
<comment type="caution">
    <text evidence="2">The sequence shown here is derived from an EMBL/GenBank/DDBJ whole genome shotgun (WGS) entry which is preliminary data.</text>
</comment>
<name>A0A8H5LQT9_9AGAR</name>
<organism evidence="2 3">
    <name type="scientific">Tetrapyrgos nigripes</name>
    <dbReference type="NCBI Taxonomy" id="182062"/>
    <lineage>
        <taxon>Eukaryota</taxon>
        <taxon>Fungi</taxon>
        <taxon>Dikarya</taxon>
        <taxon>Basidiomycota</taxon>
        <taxon>Agaricomycotina</taxon>
        <taxon>Agaricomycetes</taxon>
        <taxon>Agaricomycetidae</taxon>
        <taxon>Agaricales</taxon>
        <taxon>Marasmiineae</taxon>
        <taxon>Marasmiaceae</taxon>
        <taxon>Tetrapyrgos</taxon>
    </lineage>
</organism>